<dbReference type="OrthoDB" id="120976at2759"/>
<name>A8NCF0_COPC7</name>
<dbReference type="Proteomes" id="UP000001861">
    <property type="component" value="Unassembled WGS sequence"/>
</dbReference>
<keyword evidence="3" id="KW-1185">Reference proteome</keyword>
<feature type="region of interest" description="Disordered" evidence="1">
    <location>
        <begin position="237"/>
        <end position="262"/>
    </location>
</feature>
<evidence type="ECO:0000313" key="3">
    <source>
        <dbReference type="Proteomes" id="UP000001861"/>
    </source>
</evidence>
<dbReference type="VEuPathDB" id="FungiDB:CC1G_03508"/>
<feature type="compositionally biased region" description="Acidic residues" evidence="1">
    <location>
        <begin position="245"/>
        <end position="257"/>
    </location>
</feature>
<dbReference type="STRING" id="240176.A8NCF0"/>
<dbReference type="PANTHER" id="PTHR24112">
    <property type="entry name" value="LEUCINE-RICH REPEAT, ISOFORM F-RELATED"/>
    <property type="match status" value="1"/>
</dbReference>
<dbReference type="OMA" id="HIESMDA"/>
<dbReference type="AlphaFoldDB" id="A8NCF0"/>
<dbReference type="Pfam" id="PF13516">
    <property type="entry name" value="LRR_6"/>
    <property type="match status" value="1"/>
</dbReference>
<dbReference type="InterPro" id="IPR051279">
    <property type="entry name" value="PP1-Reg/Actin-Interact_Protein"/>
</dbReference>
<organism evidence="2 3">
    <name type="scientific">Coprinopsis cinerea (strain Okayama-7 / 130 / ATCC MYA-4618 / FGSC 9003)</name>
    <name type="common">Inky cap fungus</name>
    <name type="synonym">Hormographiella aspergillata</name>
    <dbReference type="NCBI Taxonomy" id="240176"/>
    <lineage>
        <taxon>Eukaryota</taxon>
        <taxon>Fungi</taxon>
        <taxon>Dikarya</taxon>
        <taxon>Basidiomycota</taxon>
        <taxon>Agaricomycotina</taxon>
        <taxon>Agaricomycetes</taxon>
        <taxon>Agaricomycetidae</taxon>
        <taxon>Agaricales</taxon>
        <taxon>Agaricineae</taxon>
        <taxon>Psathyrellaceae</taxon>
        <taxon>Coprinopsis</taxon>
    </lineage>
</organism>
<dbReference type="GeneID" id="6008981"/>
<comment type="caution">
    <text evidence="2">The sequence shown here is derived from an EMBL/GenBank/DDBJ whole genome shotgun (WGS) entry which is preliminary data.</text>
</comment>
<gene>
    <name evidence="2" type="ORF">CC1G_03508</name>
</gene>
<evidence type="ECO:0000313" key="2">
    <source>
        <dbReference type="EMBL" id="EAU89243.1"/>
    </source>
</evidence>
<protein>
    <recommendedName>
        <fullName evidence="4">RNI-like protein</fullName>
    </recommendedName>
</protein>
<dbReference type="SMART" id="SM00368">
    <property type="entry name" value="LRR_RI"/>
    <property type="match status" value="3"/>
</dbReference>
<accession>A8NCF0</accession>
<dbReference type="EMBL" id="AACS02000009">
    <property type="protein sequence ID" value="EAU89243.1"/>
    <property type="molecule type" value="Genomic_DNA"/>
</dbReference>
<dbReference type="KEGG" id="cci:CC1G_03508"/>
<sequence>MAFSYKRYAAKEPLSSRSEVHKLDSGLHSVRGTIMNIGEVISLISDRRTVTKLLLGHNELGNDGCTVLFRFLGSQIGRRYPIAEISLNSNKIGNQGLLAISQYLTQNAALKELFIQANTFTGDRHVIETFAKALNSSSLETLSLTGNHALGDGFAETFFPVLNCPSLQELHISSIGLTPRSVPHLSGFIRSPDRCRLTTLKCNGNALGLKGVQSLVRAVEQRNHSLTIIEFHANDLPSDPASEAVEYESDNEEEEETPQQTSFDAWKTLQERLKAAATRNSLLKNESERQALRLLRYARTLLLHRKLDSPEDEAPRSPSLDRSKRDIFPFTSLPIELQLHILSLLAPSLSPAQRHRIFRYAASPSTLPPLLPRLTRAGSTDGCLPDPGNVTFGVVNKVWALEGGSVPLCDTGECMGTKNTVSCHVEKNRSKWLYEMGCNVYEPH</sequence>
<proteinExistence type="predicted"/>
<dbReference type="InParanoid" id="A8NCF0"/>
<evidence type="ECO:0000256" key="1">
    <source>
        <dbReference type="SAM" id="MobiDB-lite"/>
    </source>
</evidence>
<evidence type="ECO:0008006" key="4">
    <source>
        <dbReference type="Google" id="ProtNLM"/>
    </source>
</evidence>
<dbReference type="Gene3D" id="3.80.10.10">
    <property type="entry name" value="Ribonuclease Inhibitor"/>
    <property type="match status" value="2"/>
</dbReference>
<dbReference type="eggNOG" id="ENOG502SAZM">
    <property type="taxonomic scope" value="Eukaryota"/>
</dbReference>
<dbReference type="SUPFAM" id="SSF52047">
    <property type="entry name" value="RNI-like"/>
    <property type="match status" value="1"/>
</dbReference>
<dbReference type="InterPro" id="IPR001611">
    <property type="entry name" value="Leu-rich_rpt"/>
</dbReference>
<dbReference type="RefSeq" id="XP_001832494.1">
    <property type="nucleotide sequence ID" value="XM_001832442.2"/>
</dbReference>
<dbReference type="InterPro" id="IPR032675">
    <property type="entry name" value="LRR_dom_sf"/>
</dbReference>
<reference evidence="2 3" key="1">
    <citation type="journal article" date="2010" name="Proc. Natl. Acad. Sci. U.S.A.">
        <title>Insights into evolution of multicellular fungi from the assembled chromosomes of the mushroom Coprinopsis cinerea (Coprinus cinereus).</title>
        <authorList>
            <person name="Stajich J.E."/>
            <person name="Wilke S.K."/>
            <person name="Ahren D."/>
            <person name="Au C.H."/>
            <person name="Birren B.W."/>
            <person name="Borodovsky M."/>
            <person name="Burns C."/>
            <person name="Canback B."/>
            <person name="Casselton L.A."/>
            <person name="Cheng C.K."/>
            <person name="Deng J."/>
            <person name="Dietrich F.S."/>
            <person name="Fargo D.C."/>
            <person name="Farman M.L."/>
            <person name="Gathman A.C."/>
            <person name="Goldberg J."/>
            <person name="Guigo R."/>
            <person name="Hoegger P.J."/>
            <person name="Hooker J.B."/>
            <person name="Huggins A."/>
            <person name="James T.Y."/>
            <person name="Kamada T."/>
            <person name="Kilaru S."/>
            <person name="Kodira C."/>
            <person name="Kues U."/>
            <person name="Kupfer D."/>
            <person name="Kwan H.S."/>
            <person name="Lomsadze A."/>
            <person name="Li W."/>
            <person name="Lilly W.W."/>
            <person name="Ma L.J."/>
            <person name="Mackey A.J."/>
            <person name="Manning G."/>
            <person name="Martin F."/>
            <person name="Muraguchi H."/>
            <person name="Natvig D.O."/>
            <person name="Palmerini H."/>
            <person name="Ramesh M.A."/>
            <person name="Rehmeyer C.J."/>
            <person name="Roe B.A."/>
            <person name="Shenoy N."/>
            <person name="Stanke M."/>
            <person name="Ter-Hovhannisyan V."/>
            <person name="Tunlid A."/>
            <person name="Velagapudi R."/>
            <person name="Vision T.J."/>
            <person name="Zeng Q."/>
            <person name="Zolan M.E."/>
            <person name="Pukkila P.J."/>
        </authorList>
    </citation>
    <scope>NUCLEOTIDE SEQUENCE [LARGE SCALE GENOMIC DNA]</scope>
    <source>
        <strain evidence="3">Okayama-7 / 130 / ATCC MYA-4618 / FGSC 9003</strain>
    </source>
</reference>